<evidence type="ECO:0000313" key="2">
    <source>
        <dbReference type="Proteomes" id="UP000002218"/>
    </source>
</evidence>
<dbReference type="EMBL" id="CP001737">
    <property type="protein sequence ID" value="ACV77899.1"/>
    <property type="molecule type" value="Genomic_DNA"/>
</dbReference>
<dbReference type="RefSeq" id="WP_015746805.1">
    <property type="nucleotide sequence ID" value="NC_013235.1"/>
</dbReference>
<dbReference type="Pfam" id="PF04199">
    <property type="entry name" value="Cyclase"/>
    <property type="match status" value="1"/>
</dbReference>
<dbReference type="PANTHER" id="PTHR31118">
    <property type="entry name" value="CYCLASE-LIKE PROTEIN 2"/>
    <property type="match status" value="1"/>
</dbReference>
<dbReference type="PANTHER" id="PTHR31118:SF32">
    <property type="entry name" value="KYNURENINE FORMAMIDASE"/>
    <property type="match status" value="1"/>
</dbReference>
<proteinExistence type="predicted"/>
<dbReference type="OrthoDB" id="7067800at2"/>
<dbReference type="AlphaFoldDB" id="C8XF13"/>
<organism evidence="1 2">
    <name type="scientific">Nakamurella multipartita (strain ATCC 700099 / DSM 44233 / CIP 104796 / JCM 9543 / NBRC 105858 / Y-104)</name>
    <name type="common">Microsphaera multipartita</name>
    <dbReference type="NCBI Taxonomy" id="479431"/>
    <lineage>
        <taxon>Bacteria</taxon>
        <taxon>Bacillati</taxon>
        <taxon>Actinomycetota</taxon>
        <taxon>Actinomycetes</taxon>
        <taxon>Nakamurellales</taxon>
        <taxon>Nakamurellaceae</taxon>
        <taxon>Nakamurella</taxon>
    </lineage>
</organism>
<dbReference type="HOGENOM" id="CLU_030671_3_0_11"/>
<dbReference type="InterPro" id="IPR037175">
    <property type="entry name" value="KFase_sf"/>
</dbReference>
<gene>
    <name evidence="1" type="ordered locus">Namu_1500</name>
</gene>
<dbReference type="Proteomes" id="UP000002218">
    <property type="component" value="Chromosome"/>
</dbReference>
<reference evidence="2" key="1">
    <citation type="submission" date="2009-09" db="EMBL/GenBank/DDBJ databases">
        <title>The complete genome of Nakamurella multipartita DSM 44233.</title>
        <authorList>
            <consortium name="US DOE Joint Genome Institute (JGI-PGF)"/>
            <person name="Lucas S."/>
            <person name="Copeland A."/>
            <person name="Lapidus A."/>
            <person name="Glavina del Rio T."/>
            <person name="Dalin E."/>
            <person name="Tice H."/>
            <person name="Bruce D."/>
            <person name="Goodwin L."/>
            <person name="Pitluck S."/>
            <person name="Kyrpides N."/>
            <person name="Mavromatis K."/>
            <person name="Ivanova N."/>
            <person name="Ovchinnikova G."/>
            <person name="Sims D."/>
            <person name="Meincke L."/>
            <person name="Brettin T."/>
            <person name="Detter J.C."/>
            <person name="Han C."/>
            <person name="Larimer F."/>
            <person name="Land M."/>
            <person name="Hauser L."/>
            <person name="Markowitz V."/>
            <person name="Cheng J.-F."/>
            <person name="Hugenholtz P."/>
            <person name="Woyke T."/>
            <person name="Wu D."/>
            <person name="Klenk H.-P."/>
            <person name="Eisen J.A."/>
        </authorList>
    </citation>
    <scope>NUCLEOTIDE SEQUENCE [LARGE SCALE GENOMIC DNA]</scope>
    <source>
        <strain evidence="2">ATCC 700099 / DSM 44233 / CIP 104796 / JCM 9543 / NBRC 105858 / Y-104</strain>
    </source>
</reference>
<sequence length="238" mass="25237">MTGAGRPVDREVVDLSHPIVEGMTTYPGIPGPTLGAHLTFDESAAHYAAGTEFSIGTISMAANTGTYLDTPAHRYRDGDDLSRVDLARMVDRSGVVVRARDLVAADRAIDEARLRSALEAAGVSEPAGRAVLIETGHSDRWGTSAYFTDHPYLTDDAVEFLVSVKPSLVGIDSLNIDSTHTGRRPAHTWLLAAGIPVVEHLTALAELPDTGFRFTAAPPAVVGMGTFTVRAFAVLTAD</sequence>
<accession>C8XF13</accession>
<dbReference type="GO" id="GO:0019441">
    <property type="term" value="P:L-tryptophan catabolic process to kynurenine"/>
    <property type="evidence" value="ECO:0007669"/>
    <property type="project" value="InterPro"/>
</dbReference>
<dbReference type="InParanoid" id="C8XF13"/>
<dbReference type="eggNOG" id="COG1878">
    <property type="taxonomic scope" value="Bacteria"/>
</dbReference>
<evidence type="ECO:0000313" key="1">
    <source>
        <dbReference type="EMBL" id="ACV77899.1"/>
    </source>
</evidence>
<dbReference type="Gene3D" id="3.50.30.50">
    <property type="entry name" value="Putative cyclase"/>
    <property type="match status" value="1"/>
</dbReference>
<dbReference type="GO" id="GO:0004061">
    <property type="term" value="F:arylformamidase activity"/>
    <property type="evidence" value="ECO:0007669"/>
    <property type="project" value="InterPro"/>
</dbReference>
<keyword evidence="2" id="KW-1185">Reference proteome</keyword>
<reference evidence="1 2" key="2">
    <citation type="journal article" date="2010" name="Stand. Genomic Sci.">
        <title>Complete genome sequence of Nakamurella multipartita type strain (Y-104).</title>
        <authorList>
            <person name="Tice H."/>
            <person name="Mayilraj S."/>
            <person name="Sims D."/>
            <person name="Lapidus A."/>
            <person name="Nolan M."/>
            <person name="Lucas S."/>
            <person name="Glavina Del Rio T."/>
            <person name="Copeland A."/>
            <person name="Cheng J.F."/>
            <person name="Meincke L."/>
            <person name="Bruce D."/>
            <person name="Goodwin L."/>
            <person name="Pitluck S."/>
            <person name="Ivanova N."/>
            <person name="Mavromatis K."/>
            <person name="Ovchinnikova G."/>
            <person name="Pati A."/>
            <person name="Chen A."/>
            <person name="Palaniappan K."/>
            <person name="Land M."/>
            <person name="Hauser L."/>
            <person name="Chang Y.J."/>
            <person name="Jeffries C.D."/>
            <person name="Detter J.C."/>
            <person name="Brettin T."/>
            <person name="Rohde M."/>
            <person name="Goker M."/>
            <person name="Bristow J."/>
            <person name="Eisen J.A."/>
            <person name="Markowitz V."/>
            <person name="Hugenholtz P."/>
            <person name="Kyrpides N.C."/>
            <person name="Klenk H.P."/>
            <person name="Chen F."/>
        </authorList>
    </citation>
    <scope>NUCLEOTIDE SEQUENCE [LARGE SCALE GENOMIC DNA]</scope>
    <source>
        <strain evidence="2">ATCC 700099 / DSM 44233 / CIP 104796 / JCM 9543 / NBRC 105858 / Y-104</strain>
    </source>
</reference>
<dbReference type="STRING" id="479431.Namu_1500"/>
<name>C8XF13_NAKMY</name>
<dbReference type="KEGG" id="nml:Namu_1500"/>
<dbReference type="SUPFAM" id="SSF102198">
    <property type="entry name" value="Putative cyclase"/>
    <property type="match status" value="1"/>
</dbReference>
<protein>
    <submittedName>
        <fullName evidence="1">Cyclase family protein</fullName>
    </submittedName>
</protein>
<dbReference type="InterPro" id="IPR007325">
    <property type="entry name" value="KFase/CYL"/>
</dbReference>